<dbReference type="GO" id="GO:0005509">
    <property type="term" value="F:calcium ion binding"/>
    <property type="evidence" value="ECO:0007669"/>
    <property type="project" value="InterPro"/>
</dbReference>
<accession>A0A077ZXH0</accession>
<dbReference type="OMA" id="ITIAHFR"/>
<dbReference type="SUPFAM" id="SSF47473">
    <property type="entry name" value="EF-hand"/>
    <property type="match status" value="1"/>
</dbReference>
<evidence type="ECO:0000313" key="4">
    <source>
        <dbReference type="EMBL" id="CDW74600.1"/>
    </source>
</evidence>
<dbReference type="InterPro" id="IPR002048">
    <property type="entry name" value="EF_hand_dom"/>
</dbReference>
<dbReference type="InterPro" id="IPR050145">
    <property type="entry name" value="Centrin_CML-like"/>
</dbReference>
<evidence type="ECO:0000256" key="2">
    <source>
        <dbReference type="ARBA" id="ARBA00022837"/>
    </source>
</evidence>
<dbReference type="InParanoid" id="A0A077ZXH0"/>
<proteinExistence type="predicted"/>
<feature type="domain" description="EF-hand" evidence="3">
    <location>
        <begin position="33"/>
        <end position="68"/>
    </location>
</feature>
<organism evidence="4 5">
    <name type="scientific">Stylonychia lemnae</name>
    <name type="common">Ciliate</name>
    <dbReference type="NCBI Taxonomy" id="5949"/>
    <lineage>
        <taxon>Eukaryota</taxon>
        <taxon>Sar</taxon>
        <taxon>Alveolata</taxon>
        <taxon>Ciliophora</taxon>
        <taxon>Intramacronucleata</taxon>
        <taxon>Spirotrichea</taxon>
        <taxon>Stichotrichia</taxon>
        <taxon>Sporadotrichida</taxon>
        <taxon>Oxytrichidae</taxon>
        <taxon>Stylonychinae</taxon>
        <taxon>Stylonychia</taxon>
    </lineage>
</organism>
<name>A0A077ZXH0_STYLE</name>
<reference evidence="4 5" key="1">
    <citation type="submission" date="2014-06" db="EMBL/GenBank/DDBJ databases">
        <authorList>
            <person name="Swart Estienne"/>
        </authorList>
    </citation>
    <scope>NUCLEOTIDE SEQUENCE [LARGE SCALE GENOMIC DNA]</scope>
    <source>
        <strain evidence="4 5">130c</strain>
    </source>
</reference>
<protein>
    <submittedName>
        <fullName evidence="4">Ef hand family protein</fullName>
    </submittedName>
</protein>
<dbReference type="PROSITE" id="PS00018">
    <property type="entry name" value="EF_HAND_1"/>
    <property type="match status" value="1"/>
</dbReference>
<evidence type="ECO:0000256" key="1">
    <source>
        <dbReference type="ARBA" id="ARBA00022737"/>
    </source>
</evidence>
<dbReference type="OrthoDB" id="429467at2759"/>
<dbReference type="AlphaFoldDB" id="A0A077ZXH0"/>
<feature type="domain" description="EF-hand" evidence="3">
    <location>
        <begin position="109"/>
        <end position="144"/>
    </location>
</feature>
<dbReference type="PANTHER" id="PTHR23050">
    <property type="entry name" value="CALCIUM BINDING PROTEIN"/>
    <property type="match status" value="1"/>
</dbReference>
<keyword evidence="1" id="KW-0677">Repeat</keyword>
<dbReference type="CDD" id="cd00051">
    <property type="entry name" value="EFh"/>
    <property type="match status" value="1"/>
</dbReference>
<dbReference type="EMBL" id="CCKQ01003485">
    <property type="protein sequence ID" value="CDW74600.1"/>
    <property type="molecule type" value="Genomic_DNA"/>
</dbReference>
<dbReference type="Pfam" id="PF13405">
    <property type="entry name" value="EF-hand_6"/>
    <property type="match status" value="1"/>
</dbReference>
<keyword evidence="2" id="KW-0106">Calcium</keyword>
<evidence type="ECO:0000313" key="5">
    <source>
        <dbReference type="Proteomes" id="UP000039865"/>
    </source>
</evidence>
<dbReference type="InterPro" id="IPR018247">
    <property type="entry name" value="EF_Hand_1_Ca_BS"/>
</dbReference>
<dbReference type="Gene3D" id="1.10.238.10">
    <property type="entry name" value="EF-hand"/>
    <property type="match status" value="2"/>
</dbReference>
<dbReference type="InterPro" id="IPR011992">
    <property type="entry name" value="EF-hand-dom_pair"/>
</dbReference>
<dbReference type="Proteomes" id="UP000039865">
    <property type="component" value="Unassembled WGS sequence"/>
</dbReference>
<dbReference type="PROSITE" id="PS50222">
    <property type="entry name" value="EF_HAND_2"/>
    <property type="match status" value="2"/>
</dbReference>
<dbReference type="Pfam" id="PF13499">
    <property type="entry name" value="EF-hand_7"/>
    <property type="match status" value="1"/>
</dbReference>
<evidence type="ECO:0000259" key="3">
    <source>
        <dbReference type="PROSITE" id="PS50222"/>
    </source>
</evidence>
<sequence>MERRNTVSKTYGSSNNAARIDTSKLSLYPLPGDMLADLQDAFTFYDKEDTGYITIAHFRNILHNFGFHNMSKKEIDDELKRADSQFLQKQSVDIDTVKLVIGYRWNKGGKEEEAKESFHLFDKRDRGYINVNEVKTVLVNYLDFPVNDNDIQEFMLQCDPNSSGQVGFKDYAKLYLS</sequence>
<dbReference type="FunFam" id="1.10.238.10:FF:000003">
    <property type="entry name" value="Calmodulin A"/>
    <property type="match status" value="1"/>
</dbReference>
<gene>
    <name evidence="4" type="primary">Contig8466.g9037</name>
    <name evidence="4" type="ORF">STYLEM_3581</name>
</gene>
<keyword evidence="5" id="KW-1185">Reference proteome</keyword>